<keyword evidence="4" id="KW-1185">Reference proteome</keyword>
<dbReference type="GO" id="GO:0004175">
    <property type="term" value="F:endopeptidase activity"/>
    <property type="evidence" value="ECO:0007669"/>
    <property type="project" value="UniProtKB-ARBA"/>
</dbReference>
<dbReference type="GO" id="GO:0006508">
    <property type="term" value="P:proteolysis"/>
    <property type="evidence" value="ECO:0007669"/>
    <property type="project" value="UniProtKB-KW"/>
</dbReference>
<proteinExistence type="predicted"/>
<accession>D7W9E6</accession>
<dbReference type="AlphaFoldDB" id="D7W9E6"/>
<keyword evidence="1" id="KW-1133">Transmembrane helix</keyword>
<dbReference type="HOGENOM" id="CLU_080128_0_0_11"/>
<dbReference type="STRING" id="585529.HMPREF0291_10684"/>
<keyword evidence="1" id="KW-0472">Membrane</keyword>
<evidence type="ECO:0000256" key="1">
    <source>
        <dbReference type="SAM" id="Phobius"/>
    </source>
</evidence>
<feature type="transmembrane region" description="Helical" evidence="1">
    <location>
        <begin position="203"/>
        <end position="221"/>
    </location>
</feature>
<name>D7W9E6_9CORY</name>
<dbReference type="Pfam" id="PF02517">
    <property type="entry name" value="Rce1-like"/>
    <property type="match status" value="1"/>
</dbReference>
<organism evidence="3 4">
    <name type="scientific">Corynebacterium genitalium ATCC 33030</name>
    <dbReference type="NCBI Taxonomy" id="585529"/>
    <lineage>
        <taxon>Bacteria</taxon>
        <taxon>Bacillati</taxon>
        <taxon>Actinomycetota</taxon>
        <taxon>Actinomycetes</taxon>
        <taxon>Mycobacteriales</taxon>
        <taxon>Corynebacteriaceae</taxon>
        <taxon>Corynebacterium</taxon>
    </lineage>
</organism>
<feature type="transmembrane region" description="Helical" evidence="1">
    <location>
        <begin position="152"/>
        <end position="172"/>
    </location>
</feature>
<feature type="domain" description="CAAX prenyl protease 2/Lysostaphin resistance protein A-like" evidence="2">
    <location>
        <begin position="149"/>
        <end position="239"/>
    </location>
</feature>
<reference evidence="3" key="1">
    <citation type="submission" date="2010-06" db="EMBL/GenBank/DDBJ databases">
        <authorList>
            <person name="Muzny D."/>
            <person name="Qin X."/>
            <person name="Buhay C."/>
            <person name="Dugan-Rocha S."/>
            <person name="Ding Y."/>
            <person name="Chen G."/>
            <person name="Hawes A."/>
            <person name="Holder M."/>
            <person name="Jhangiani S."/>
            <person name="Johnson A."/>
            <person name="Khan Z."/>
            <person name="Li Z."/>
            <person name="Liu W."/>
            <person name="Liu X."/>
            <person name="Perez L."/>
            <person name="Shen H."/>
            <person name="Wang Q."/>
            <person name="Watt J."/>
            <person name="Xi L."/>
            <person name="Xin Y."/>
            <person name="Zhou J."/>
            <person name="Deng J."/>
            <person name="Jiang H."/>
            <person name="Liu Y."/>
            <person name="Qu J."/>
            <person name="Song X.-Z."/>
            <person name="Zhang L."/>
            <person name="Villasana D."/>
            <person name="Johnson A."/>
            <person name="Liu J."/>
            <person name="Liyanage D."/>
            <person name="Lorensuhewa L."/>
            <person name="Robinson T."/>
            <person name="Song A."/>
            <person name="Song B.-B."/>
            <person name="Dinh H."/>
            <person name="Thornton R."/>
            <person name="Coyle M."/>
            <person name="Francisco L."/>
            <person name="Jackson L."/>
            <person name="Javaid M."/>
            <person name="Korchina V."/>
            <person name="Kovar C."/>
            <person name="Mata R."/>
            <person name="Mathew T."/>
            <person name="Ngo R."/>
            <person name="Nguyen L."/>
            <person name="Nguyen N."/>
            <person name="Okwuonu G."/>
            <person name="Ongeri F."/>
            <person name="Pham C."/>
            <person name="Simmons D."/>
            <person name="Wilczek-Boney K."/>
            <person name="Hale W."/>
            <person name="Jakkamsetti A."/>
            <person name="Pham P."/>
            <person name="Ruth R."/>
            <person name="San Lucas F."/>
            <person name="Warren J."/>
            <person name="Zhang J."/>
            <person name="Zhao Z."/>
            <person name="Zhou C."/>
            <person name="Zhu D."/>
            <person name="Lee S."/>
            <person name="Bess C."/>
            <person name="Blankenburg K."/>
            <person name="Forbes L."/>
            <person name="Fu Q."/>
            <person name="Gubbala S."/>
            <person name="Hirani K."/>
            <person name="Jayaseelan J.C."/>
            <person name="Lara F."/>
            <person name="Munidasa M."/>
            <person name="Palculict T."/>
            <person name="Patil S."/>
            <person name="Pu L.-L."/>
            <person name="Saada N."/>
            <person name="Tang L."/>
            <person name="Weissenberger G."/>
            <person name="Zhu Y."/>
            <person name="Hemphill L."/>
            <person name="Shang Y."/>
            <person name="Youmans B."/>
            <person name="Ayvaz T."/>
            <person name="Ross M."/>
            <person name="Santibanez J."/>
            <person name="Aqrawi P."/>
            <person name="Gross S."/>
            <person name="Joshi V."/>
            <person name="Fowler G."/>
            <person name="Nazareth L."/>
            <person name="Reid J."/>
            <person name="Worley K."/>
            <person name="Petrosino J."/>
            <person name="Highlander S."/>
            <person name="Gibbs R."/>
        </authorList>
    </citation>
    <scope>NUCLEOTIDE SEQUENCE [LARGE SCALE GENOMIC DNA]</scope>
    <source>
        <strain evidence="3">ATCC 33030</strain>
    </source>
</reference>
<keyword evidence="1" id="KW-0812">Transmembrane</keyword>
<keyword evidence="3" id="KW-0645">Protease</keyword>
<dbReference type="InterPro" id="IPR003675">
    <property type="entry name" value="Rce1/LyrA-like_dom"/>
</dbReference>
<comment type="caution">
    <text evidence="3">The sequence shown here is derived from an EMBL/GenBank/DDBJ whole genome shotgun (WGS) entry which is preliminary data.</text>
</comment>
<dbReference type="eggNOG" id="COG1266">
    <property type="taxonomic scope" value="Bacteria"/>
</dbReference>
<keyword evidence="3" id="KW-0378">Hydrolase</keyword>
<feature type="transmembrane region" description="Helical" evidence="1">
    <location>
        <begin position="54"/>
        <end position="78"/>
    </location>
</feature>
<sequence>MHARLKLEILIVLAVTFGMSGLKAAMKLIAAWLSPTPLNQKQVVLNDSVSRLDWLDVGLQFASAGTLIAWGLLALYLLAVVPAGSGSAVGSGAGSGFDVGFAWRWPGWRDWAWGAGLAALIGLPGLALYVGALHFGFSAEVVPATDSSKLPLLLAWSFANAFGEEIVVVMWFVSRLRQLGVPVWGAIAGSAVLRGSYHLYQGFSAGLGNVVMGVVFAWFYARTGKVWPLILAHFLIDAVAYIGYLFLDLSWLGL</sequence>
<dbReference type="OrthoDB" id="4453618at2"/>
<evidence type="ECO:0000313" key="4">
    <source>
        <dbReference type="Proteomes" id="UP000004208"/>
    </source>
</evidence>
<gene>
    <name evidence="3" type="ORF">HMPREF0291_10684</name>
</gene>
<protein>
    <submittedName>
        <fullName evidence="3">CAAX amino terminal protease family protein</fullName>
    </submittedName>
</protein>
<feature type="transmembrane region" description="Helical" evidence="1">
    <location>
        <begin position="111"/>
        <end position="132"/>
    </location>
</feature>
<feature type="transmembrane region" description="Helical" evidence="1">
    <location>
        <begin position="226"/>
        <end position="247"/>
    </location>
</feature>
<dbReference type="Proteomes" id="UP000004208">
    <property type="component" value="Unassembled WGS sequence"/>
</dbReference>
<dbReference type="GO" id="GO:0080120">
    <property type="term" value="P:CAAX-box protein maturation"/>
    <property type="evidence" value="ECO:0007669"/>
    <property type="project" value="UniProtKB-ARBA"/>
</dbReference>
<dbReference type="EMBL" id="ACLJ02000001">
    <property type="protein sequence ID" value="EFK55426.1"/>
    <property type="molecule type" value="Genomic_DNA"/>
</dbReference>
<feature type="transmembrane region" description="Helical" evidence="1">
    <location>
        <begin position="7"/>
        <end position="34"/>
    </location>
</feature>
<evidence type="ECO:0000313" key="3">
    <source>
        <dbReference type="EMBL" id="EFK55426.1"/>
    </source>
</evidence>
<evidence type="ECO:0000259" key="2">
    <source>
        <dbReference type="Pfam" id="PF02517"/>
    </source>
</evidence>
<dbReference type="RefSeq" id="WP_005287986.1">
    <property type="nucleotide sequence ID" value="NZ_CM000961.1"/>
</dbReference>